<reference evidence="1" key="3">
    <citation type="submission" date="2025-09" db="UniProtKB">
        <authorList>
            <consortium name="Ensembl"/>
        </authorList>
    </citation>
    <scope>IDENTIFICATION</scope>
</reference>
<dbReference type="HOGENOM" id="CLU_2947681_0_0_1"/>
<keyword evidence="2" id="KW-1185">Reference proteome</keyword>
<reference evidence="2" key="1">
    <citation type="submission" date="2003-08" db="EMBL/GenBank/DDBJ databases">
        <authorList>
            <person name="Birren B."/>
            <person name="Nusbaum C."/>
            <person name="Abebe A."/>
            <person name="Abouelleil A."/>
            <person name="Adekoya E."/>
            <person name="Ait-zahra M."/>
            <person name="Allen N."/>
            <person name="Allen T."/>
            <person name="An P."/>
            <person name="Anderson M."/>
            <person name="Anderson S."/>
            <person name="Arachchi H."/>
            <person name="Armbruster J."/>
            <person name="Bachantsang P."/>
            <person name="Baldwin J."/>
            <person name="Barry A."/>
            <person name="Bayul T."/>
            <person name="Blitshsteyn B."/>
            <person name="Bloom T."/>
            <person name="Blye J."/>
            <person name="Boguslavskiy L."/>
            <person name="Borowsky M."/>
            <person name="Boukhgalter B."/>
            <person name="Brunache A."/>
            <person name="Butler J."/>
            <person name="Calixte N."/>
            <person name="Calvo S."/>
            <person name="Camarata J."/>
            <person name="Campo K."/>
            <person name="Chang J."/>
            <person name="Cheshatsang Y."/>
            <person name="Citroen M."/>
            <person name="Collymore A."/>
            <person name="Considine T."/>
            <person name="Cook A."/>
            <person name="Cooke P."/>
            <person name="Corum B."/>
            <person name="Cuomo C."/>
            <person name="David R."/>
            <person name="Dawoe T."/>
            <person name="Degray S."/>
            <person name="Dodge S."/>
            <person name="Dooley K."/>
            <person name="Dorje P."/>
            <person name="Dorjee K."/>
            <person name="Dorris L."/>
            <person name="Duffey N."/>
            <person name="Dupes A."/>
            <person name="Elkins T."/>
            <person name="Engels R."/>
            <person name="Erickson J."/>
            <person name="Farina A."/>
            <person name="Faro S."/>
            <person name="Ferreira P."/>
            <person name="Fischer H."/>
            <person name="Fitzgerald M."/>
            <person name="Foley K."/>
            <person name="Gage D."/>
            <person name="Galagan J."/>
            <person name="Gearin G."/>
            <person name="Gnerre S."/>
            <person name="Gnirke A."/>
            <person name="Goyette A."/>
            <person name="Graham J."/>
            <person name="Grandbois E."/>
            <person name="Gyaltsen K."/>
            <person name="Hafez N."/>
            <person name="Hagopian D."/>
            <person name="Hagos B."/>
            <person name="Hall J."/>
            <person name="Hatcher B."/>
            <person name="Heller A."/>
            <person name="Higgins H."/>
            <person name="Honan T."/>
            <person name="Horn A."/>
            <person name="Houde N."/>
            <person name="Hughes L."/>
            <person name="Hulme W."/>
            <person name="Husby E."/>
            <person name="Iliev I."/>
            <person name="Jaffe D."/>
            <person name="Jones C."/>
            <person name="Kamal M."/>
            <person name="Kamat A."/>
            <person name="Kamvysselis M."/>
            <person name="Karlsson E."/>
            <person name="Kells C."/>
            <person name="Kieu A."/>
            <person name="Kisner P."/>
            <person name="Kodira C."/>
            <person name="Kulbokas E."/>
            <person name="Labutti K."/>
            <person name="Lama D."/>
            <person name="Landers T."/>
            <person name="Leger J."/>
            <person name="Levine S."/>
            <person name="Lewis D."/>
            <person name="Lewis T."/>
            <person name="Lindblad-toh K."/>
            <person name="Liu X."/>
            <person name="Lokyitsang T."/>
            <person name="Lokyitsang Y."/>
            <person name="Lucien O."/>
            <person name="Lui A."/>
            <person name="Ma L.J."/>
            <person name="Mabbitt R."/>
            <person name="Macdonald J."/>
            <person name="Maclean C."/>
            <person name="Major J."/>
            <person name="Manning J."/>
            <person name="Marabella R."/>
            <person name="Maru K."/>
            <person name="Matthews C."/>
            <person name="Mauceli E."/>
            <person name="Mccarthy M."/>
            <person name="Mcdonough S."/>
            <person name="Mcghee T."/>
            <person name="Meldrim J."/>
            <person name="Meneus L."/>
            <person name="Mesirov J."/>
            <person name="Mihalev A."/>
            <person name="Mihova T."/>
            <person name="Mikkelsen T."/>
            <person name="Mlenga V."/>
            <person name="Moru K."/>
            <person name="Mozes J."/>
            <person name="Mulrain L."/>
            <person name="Munson G."/>
            <person name="Naylor J."/>
            <person name="Newes C."/>
            <person name="Nguyen C."/>
            <person name="Nguyen N."/>
            <person name="Nguyen T."/>
            <person name="Nicol R."/>
            <person name="Nielsen C."/>
            <person name="Nizzari M."/>
            <person name="Norbu C."/>
            <person name="Norbu N."/>
            <person name="O'donnell P."/>
            <person name="Okoawo O."/>
            <person name="O'leary S."/>
            <person name="Omotosho B."/>
            <person name="O'neill K."/>
            <person name="Osman S."/>
            <person name="Parker S."/>
            <person name="Perrin D."/>
            <person name="Phunkhang P."/>
            <person name="Piqani B."/>
            <person name="Purcell S."/>
            <person name="Rachupka T."/>
            <person name="Ramasamy U."/>
            <person name="Rameau R."/>
            <person name="Ray V."/>
            <person name="Raymond C."/>
            <person name="Retta R."/>
            <person name="Richardson S."/>
            <person name="Rise C."/>
            <person name="Rodriguez J."/>
            <person name="Rogers J."/>
            <person name="Rogov P."/>
            <person name="Rutman M."/>
            <person name="Schupbach R."/>
            <person name="Seaman C."/>
            <person name="Settipalli S."/>
            <person name="Sharpe T."/>
            <person name="Sheridan J."/>
            <person name="Sherpa N."/>
            <person name="Shi J."/>
            <person name="Smirnov S."/>
            <person name="Smith C."/>
            <person name="Sougnez C."/>
            <person name="Spencer B."/>
            <person name="Stalker J."/>
            <person name="Stange-thomann N."/>
            <person name="Stavropoulos S."/>
            <person name="Stetson K."/>
            <person name="Stone C."/>
            <person name="Stone S."/>
            <person name="Stubbs M."/>
            <person name="Talamas J."/>
            <person name="Tchuinga P."/>
            <person name="Tenzing P."/>
            <person name="Tesfaye S."/>
            <person name="Theodore J."/>
            <person name="Thoulutsang Y."/>
            <person name="Topham K."/>
            <person name="Towey S."/>
            <person name="Tsamla T."/>
            <person name="Tsomo N."/>
            <person name="Vallee D."/>
            <person name="Vassiliev H."/>
            <person name="Venkataraman V."/>
            <person name="Vinson J."/>
            <person name="Vo A."/>
            <person name="Wade C."/>
            <person name="Wang S."/>
            <person name="Wangchuk T."/>
            <person name="Wangdi T."/>
            <person name="Whittaker C."/>
            <person name="Wilkinson J."/>
            <person name="Wu Y."/>
            <person name="Wyman D."/>
            <person name="Yadav S."/>
            <person name="Yang S."/>
            <person name="Yang X."/>
            <person name="Yeager S."/>
            <person name="Yee E."/>
            <person name="Young G."/>
            <person name="Zainoun J."/>
            <person name="Zembeck L."/>
            <person name="Zimmer A."/>
            <person name="Zody M."/>
            <person name="Lander E."/>
        </authorList>
    </citation>
    <scope>NUCLEOTIDE SEQUENCE [LARGE SCALE GENOMIC DNA]</scope>
</reference>
<evidence type="ECO:0000313" key="2">
    <source>
        <dbReference type="Proteomes" id="UP000007875"/>
    </source>
</evidence>
<dbReference type="AlphaFoldDB" id="H2YJ05"/>
<proteinExistence type="predicted"/>
<dbReference type="Ensembl" id="ENSCSAVT00000005375.1">
    <property type="protein sequence ID" value="ENSCSAVP00000005304.1"/>
    <property type="gene ID" value="ENSCSAVG00000003162.1"/>
</dbReference>
<reference evidence="1" key="2">
    <citation type="submission" date="2025-08" db="UniProtKB">
        <authorList>
            <consortium name="Ensembl"/>
        </authorList>
    </citation>
    <scope>IDENTIFICATION</scope>
</reference>
<name>H2YJ05_CIOSA</name>
<protein>
    <submittedName>
        <fullName evidence="1">Uncharacterized protein</fullName>
    </submittedName>
</protein>
<accession>H2YJ05</accession>
<evidence type="ECO:0000313" key="1">
    <source>
        <dbReference type="Ensembl" id="ENSCSAVP00000005304.1"/>
    </source>
</evidence>
<organism evidence="1 2">
    <name type="scientific">Ciona savignyi</name>
    <name type="common">Pacific transparent sea squirt</name>
    <dbReference type="NCBI Taxonomy" id="51511"/>
    <lineage>
        <taxon>Eukaryota</taxon>
        <taxon>Metazoa</taxon>
        <taxon>Chordata</taxon>
        <taxon>Tunicata</taxon>
        <taxon>Ascidiacea</taxon>
        <taxon>Phlebobranchia</taxon>
        <taxon>Cionidae</taxon>
        <taxon>Ciona</taxon>
    </lineage>
</organism>
<dbReference type="InParanoid" id="H2YJ05"/>
<dbReference type="Proteomes" id="UP000007875">
    <property type="component" value="Unassembled WGS sequence"/>
</dbReference>
<sequence>MGQMLRIMNLLNLKILMTTKNQTQQKVNSQTMIVEFEDEEPTIQESEIVEDAVVETEVQI</sequence>